<evidence type="ECO:0000256" key="5">
    <source>
        <dbReference type="HAMAP-Rule" id="MF_02033"/>
    </source>
</evidence>
<dbReference type="Pfam" id="PF14450">
    <property type="entry name" value="FtsA"/>
    <property type="match status" value="1"/>
</dbReference>
<evidence type="ECO:0000313" key="8">
    <source>
        <dbReference type="EMBL" id="CAK8162649.1"/>
    </source>
</evidence>
<accession>A0ABP0EWW3</accession>
<comment type="subcellular location">
    <subcellularLocation>
        <location evidence="5">Cell membrane</location>
        <topology evidence="5">Peripheral membrane protein</topology>
        <orientation evidence="5">Cytoplasmic side</orientation>
    </subcellularLocation>
    <text evidence="5">Localizes to the Z ring in an FtsZ-dependent manner. Targeted to the membrane through a conserved C-terminal amphipathic helix.</text>
</comment>
<dbReference type="Proteomes" id="UP001314181">
    <property type="component" value="Unassembled WGS sequence"/>
</dbReference>
<dbReference type="PANTHER" id="PTHR32432:SF4">
    <property type="entry name" value="CELL DIVISION PROTEIN FTSA"/>
    <property type="match status" value="1"/>
</dbReference>
<name>A0ABP0EWW3_9RICK</name>
<dbReference type="RefSeq" id="WP_338363729.1">
    <property type="nucleotide sequence ID" value="NZ_CAWVOK010000013.1"/>
</dbReference>
<comment type="caution">
    <text evidence="8">The sequence shown here is derived from an EMBL/GenBank/DDBJ whole genome shotgun (WGS) entry which is preliminary data.</text>
</comment>
<dbReference type="InterPro" id="IPR020823">
    <property type="entry name" value="Cell_div_FtsA"/>
</dbReference>
<feature type="domain" description="SHS2" evidence="7">
    <location>
        <begin position="10"/>
        <end position="196"/>
    </location>
</feature>
<dbReference type="InterPro" id="IPR003494">
    <property type="entry name" value="SHS2_FtsA"/>
</dbReference>
<evidence type="ECO:0000256" key="1">
    <source>
        <dbReference type="ARBA" id="ARBA00022475"/>
    </source>
</evidence>
<dbReference type="GO" id="GO:0051301">
    <property type="term" value="P:cell division"/>
    <property type="evidence" value="ECO:0007669"/>
    <property type="project" value="UniProtKB-KW"/>
</dbReference>
<comment type="subunit">
    <text evidence="5">Self-interacts. Interacts with FtsZ.</text>
</comment>
<dbReference type="InterPro" id="IPR043129">
    <property type="entry name" value="ATPase_NBD"/>
</dbReference>
<evidence type="ECO:0000313" key="9">
    <source>
        <dbReference type="Proteomes" id="UP001314181"/>
    </source>
</evidence>
<dbReference type="SUPFAM" id="SSF53067">
    <property type="entry name" value="Actin-like ATPase domain"/>
    <property type="match status" value="2"/>
</dbReference>
<keyword evidence="9" id="KW-1185">Reference proteome</keyword>
<gene>
    <name evidence="5 8" type="primary">ftsA</name>
    <name evidence="8" type="ORF">CAXC1_210003</name>
</gene>
<dbReference type="HAMAP" id="MF_02033">
    <property type="entry name" value="FtsA"/>
    <property type="match status" value="1"/>
</dbReference>
<keyword evidence="4 5" id="KW-0131">Cell cycle</keyword>
<evidence type="ECO:0000256" key="4">
    <source>
        <dbReference type="ARBA" id="ARBA00023306"/>
    </source>
</evidence>
<reference evidence="8 9" key="1">
    <citation type="submission" date="2024-01" db="EMBL/GenBank/DDBJ databases">
        <authorList>
            <person name="Kunselman E."/>
        </authorList>
    </citation>
    <scope>NUCLEOTIDE SEQUENCE [LARGE SCALE GENOMIC DNA]</scope>
    <source>
        <strain evidence="8">2 abalone samples</strain>
    </source>
</reference>
<dbReference type="InterPro" id="IPR050696">
    <property type="entry name" value="FtsA/MreB"/>
</dbReference>
<organism evidence="8 9">
    <name type="scientific">Candidatus Xenohaliotis californiensis</name>
    <dbReference type="NCBI Taxonomy" id="84677"/>
    <lineage>
        <taxon>Bacteria</taxon>
        <taxon>Pseudomonadati</taxon>
        <taxon>Pseudomonadota</taxon>
        <taxon>Alphaproteobacteria</taxon>
        <taxon>Rickettsiales</taxon>
        <taxon>Anaplasmataceae</taxon>
        <taxon>Candidatus Xenohaliotis</taxon>
    </lineage>
</organism>
<keyword evidence="1 5" id="KW-1003">Cell membrane</keyword>
<dbReference type="Pfam" id="PF02491">
    <property type="entry name" value="SHS2_FTSA"/>
    <property type="match status" value="1"/>
</dbReference>
<dbReference type="PANTHER" id="PTHR32432">
    <property type="entry name" value="CELL DIVISION PROTEIN FTSA-RELATED"/>
    <property type="match status" value="1"/>
</dbReference>
<dbReference type="Gene3D" id="3.30.420.40">
    <property type="match status" value="2"/>
</dbReference>
<protein>
    <recommendedName>
        <fullName evidence="5 6">Cell division protein FtsA</fullName>
    </recommendedName>
</protein>
<dbReference type="NCBIfam" id="TIGR01174">
    <property type="entry name" value="ftsA"/>
    <property type="match status" value="1"/>
</dbReference>
<dbReference type="Gene3D" id="3.30.1490.110">
    <property type="match status" value="1"/>
</dbReference>
<sequence length="412" mass="44966">MLLKPRKNLIAILDIGSSKIAALLSRMYDGGISVIGCVCKPSQGVKNGIIVDIRKAVAAMALAIEELENVCSENIESVYISIAGCGLSSRNLSFEILNGNNEIGDREIKTIIDKGYESIKEDERLSALHCLPIEYVLDGTPGIVNPYGMYGSCLAVKLHMVTANKPPLINVASCLNRCHLTPAGYIATPYANGFACISNDDKNLGAILIDIGGGTTSIGIYKDNNLTHTETLPIGGINITKDIACAFSLSINVAEKIKILYGSLYPVSDYSEIIEYDDINETTQAEDLNPISKFDLCDVISARVDEIISMVSNKLLRVPSGLHIFRKIVLTGGVSKTEGLREKFAKKFNTTVIRGKQDMLHYSDLDVTDPSFSAIIGSVLLLNNYFYDKNSPQTSKIVQNKGNFVKWIQKHF</sequence>
<dbReference type="EMBL" id="CAWVOK010000013">
    <property type="protein sequence ID" value="CAK8162649.1"/>
    <property type="molecule type" value="Genomic_DNA"/>
</dbReference>
<dbReference type="CDD" id="cd24048">
    <property type="entry name" value="ASKHA_NBD_FtsA"/>
    <property type="match status" value="1"/>
</dbReference>
<keyword evidence="2 5" id="KW-0132">Cell division</keyword>
<comment type="similarity">
    <text evidence="5 6">Belongs to the FtsA/MreB family.</text>
</comment>
<evidence type="ECO:0000256" key="2">
    <source>
        <dbReference type="ARBA" id="ARBA00022618"/>
    </source>
</evidence>
<evidence type="ECO:0000259" key="7">
    <source>
        <dbReference type="SMART" id="SM00842"/>
    </source>
</evidence>
<comment type="function">
    <text evidence="5 6">Cell division protein that is involved in the assembly of the Z ring. May serve as a membrane anchor for the Z ring.</text>
</comment>
<keyword evidence="3 5" id="KW-0472">Membrane</keyword>
<proteinExistence type="inferred from homology"/>
<evidence type="ECO:0000256" key="6">
    <source>
        <dbReference type="PIRNR" id="PIRNR003101"/>
    </source>
</evidence>
<dbReference type="SMART" id="SM00842">
    <property type="entry name" value="FtsA"/>
    <property type="match status" value="1"/>
</dbReference>
<evidence type="ECO:0000256" key="3">
    <source>
        <dbReference type="ARBA" id="ARBA00023136"/>
    </source>
</evidence>
<dbReference type="PIRSF" id="PIRSF003101">
    <property type="entry name" value="FtsA"/>
    <property type="match status" value="1"/>
</dbReference>